<evidence type="ECO:0000313" key="2">
    <source>
        <dbReference type="EMBL" id="GBB84613.1"/>
    </source>
</evidence>
<protein>
    <recommendedName>
        <fullName evidence="4">HCP-like protein</fullName>
    </recommendedName>
</protein>
<evidence type="ECO:0008006" key="4">
    <source>
        <dbReference type="Google" id="ProtNLM"/>
    </source>
</evidence>
<keyword evidence="3" id="KW-1185">Reference proteome</keyword>
<comment type="caution">
    <text evidence="2">The sequence shown here is derived from an EMBL/GenBank/DDBJ whole genome shotgun (WGS) entry which is preliminary data.</text>
</comment>
<feature type="non-terminal residue" evidence="2">
    <location>
        <position position="1"/>
    </location>
</feature>
<dbReference type="PANTHER" id="PTHR11102:SF160">
    <property type="entry name" value="ERAD-ASSOCIATED E3 UBIQUITIN-PROTEIN LIGASE COMPONENT HRD3"/>
    <property type="match status" value="1"/>
</dbReference>
<dbReference type="InterPro" id="IPR006597">
    <property type="entry name" value="Sel1-like"/>
</dbReference>
<gene>
    <name evidence="2" type="ORF">RclHR1_01120001</name>
</gene>
<evidence type="ECO:0000256" key="1">
    <source>
        <dbReference type="ARBA" id="ARBA00038101"/>
    </source>
</evidence>
<dbReference type="Pfam" id="PF08238">
    <property type="entry name" value="Sel1"/>
    <property type="match status" value="3"/>
</dbReference>
<dbReference type="EMBL" id="BEXD01000136">
    <property type="protein sequence ID" value="GBB84613.1"/>
    <property type="molecule type" value="Genomic_DNA"/>
</dbReference>
<reference evidence="2 3" key="1">
    <citation type="submission" date="2017-11" db="EMBL/GenBank/DDBJ databases">
        <title>The genome of Rhizophagus clarus HR1 reveals common genetic basis of auxotrophy among arbuscular mycorrhizal fungi.</title>
        <authorList>
            <person name="Kobayashi Y."/>
        </authorList>
    </citation>
    <scope>NUCLEOTIDE SEQUENCE [LARGE SCALE GENOMIC DNA]</scope>
    <source>
        <strain evidence="2 3">HR1</strain>
    </source>
</reference>
<dbReference type="SMART" id="SM00671">
    <property type="entry name" value="SEL1"/>
    <property type="match status" value="3"/>
</dbReference>
<proteinExistence type="inferred from homology"/>
<name>A0A2Z6Q3H5_9GLOM</name>
<comment type="similarity">
    <text evidence="1">Belongs to the sel-1 family.</text>
</comment>
<dbReference type="InterPro" id="IPR050767">
    <property type="entry name" value="Sel1_AlgK"/>
</dbReference>
<dbReference type="SUPFAM" id="SSF81901">
    <property type="entry name" value="HCP-like"/>
    <property type="match status" value="1"/>
</dbReference>
<dbReference type="Proteomes" id="UP000247702">
    <property type="component" value="Unassembled WGS sequence"/>
</dbReference>
<evidence type="ECO:0000313" key="3">
    <source>
        <dbReference type="Proteomes" id="UP000247702"/>
    </source>
</evidence>
<dbReference type="AlphaFoldDB" id="A0A2Z6Q3H5"/>
<dbReference type="PANTHER" id="PTHR11102">
    <property type="entry name" value="SEL-1-LIKE PROTEIN"/>
    <property type="match status" value="1"/>
</dbReference>
<organism evidence="2 3">
    <name type="scientific">Rhizophagus clarus</name>
    <dbReference type="NCBI Taxonomy" id="94130"/>
    <lineage>
        <taxon>Eukaryota</taxon>
        <taxon>Fungi</taxon>
        <taxon>Fungi incertae sedis</taxon>
        <taxon>Mucoromycota</taxon>
        <taxon>Glomeromycotina</taxon>
        <taxon>Glomeromycetes</taxon>
        <taxon>Glomerales</taxon>
        <taxon>Glomeraceae</taxon>
        <taxon>Rhizophagus</taxon>
    </lineage>
</organism>
<accession>A0A2Z6Q3H5</accession>
<sequence length="263" mass="31533">GHTVSRISGQYFRIFSRHFLDIIRTLIFYRVVDAMNYLAICYSDGNGTEKNLEKAFYWFQRAAENGNEDAMYILTSSCYYNGEGTEKNLEKAFYWFQKAAENDDEKAMYSLVMNYKNGEGTEKNLEKAFYWYQKMEESNKENTNKNEFCNECEQPYIDYQWCQQCNSRRFQQDFLKWTSGNKFIDEFIREAQLNAKNCYEVLEWIPYNKLSSINYHDKGGFSEIHKATWSDGPIDNWDFDKQQWNRWSFQSGYEIVLKILHQI</sequence>
<dbReference type="Gene3D" id="1.25.40.10">
    <property type="entry name" value="Tetratricopeptide repeat domain"/>
    <property type="match status" value="1"/>
</dbReference>
<dbReference type="InterPro" id="IPR011990">
    <property type="entry name" value="TPR-like_helical_dom_sf"/>
</dbReference>